<dbReference type="InterPro" id="IPR050328">
    <property type="entry name" value="Dev_Immune_Receptor"/>
</dbReference>
<proteinExistence type="predicted"/>
<evidence type="ECO:0000313" key="2">
    <source>
        <dbReference type="EMBL" id="KAG7660502.1"/>
    </source>
</evidence>
<sequence length="793" mass="91191">MTDQQPQQQGKRKKQKTSFEIFDLPKEIIQLIVYFIPDDYLETYIDIPFIGEYAAYSLYHSVEIISSYSRYNSNGPFIDPKEYKYTKNAYGEPREKYERIDNSYKLSYEDYDFDDGISFYRVLTPNKFIQLNKKYPRFRPKVMHFCRLELFVWFHERYSQILEKLPRIDISFKSEDRLSQFSFDMTYNIYRVSDVSGKFPFPQVMYGQLLPKISSFLTGCLPNIKNVAWGENIQELRLVEASMKELPLLFPNLKRLRLFGSIDVSSQVTCLPQLPESLQFLQIAICEFDELDLSYLDNLREFVANAPIGVDRLDRFIFPLGIERIALIGDANCGMEERNLDSLDGIELYPNLKEFRVVLGNVTKTSVFSNTRCFPTNLQRLDISLFDLCGDVVPYNQEPLVTIGRSFPIPHDLKVLELHTHCGFYRAEQLSLPMSLRVLSISNDVHYRYHEYAEKEDWSGLVCPDSLVELNLEVTTLEGISLPKSLHSARLYTIEPIKQLDLQELDNLVRLKIGYGRSDIFIGKLPSSLQILDLSDNSFQEVFIDAPNLKSVNLTNHQGFRVIHSGNFHVPDSVEVLALVLVKPSKIYPNILPISLRELYLKKSYITTKSLAQIELGSYKSLVKLDLSGNEISFLENHIPSSLQWLCLDGNPISAFASASVFSSLKSLQKLSMASTKINEYFQKDGNSLINEYFQKDGNSLIFPSSLISLDLSDNELQSGVSPHLIFSTRTQLQEVCLVGNPDMTDAQIIVEVLKASSPDMAELLLDRQLQEYVREEGVNFLSFYTPKTNWWQ</sequence>
<organism evidence="2 3">
    <name type="scientific">[Candida] subhashii</name>
    <dbReference type="NCBI Taxonomy" id="561895"/>
    <lineage>
        <taxon>Eukaryota</taxon>
        <taxon>Fungi</taxon>
        <taxon>Dikarya</taxon>
        <taxon>Ascomycota</taxon>
        <taxon>Saccharomycotina</taxon>
        <taxon>Pichiomycetes</taxon>
        <taxon>Debaryomycetaceae</taxon>
        <taxon>Spathaspora</taxon>
    </lineage>
</organism>
<name>A0A8J5QEE5_9ASCO</name>
<dbReference type="EMBL" id="JAGSYN010000277">
    <property type="protein sequence ID" value="KAG7660502.1"/>
    <property type="molecule type" value="Genomic_DNA"/>
</dbReference>
<dbReference type="PROSITE" id="PS51450">
    <property type="entry name" value="LRR"/>
    <property type="match status" value="1"/>
</dbReference>
<reference evidence="2 3" key="1">
    <citation type="journal article" date="2021" name="DNA Res.">
        <title>Genome analysis of Candida subhashii reveals its hybrid nature and dual mitochondrial genome conformations.</title>
        <authorList>
            <person name="Mixao V."/>
            <person name="Hegedusova E."/>
            <person name="Saus E."/>
            <person name="Pryszcz L.P."/>
            <person name="Cillingova A."/>
            <person name="Nosek J."/>
            <person name="Gabaldon T."/>
        </authorList>
    </citation>
    <scope>NUCLEOTIDE SEQUENCE [LARGE SCALE GENOMIC DNA]</scope>
    <source>
        <strain evidence="2 3">CBS 10753</strain>
    </source>
</reference>
<keyword evidence="3" id="KW-1185">Reference proteome</keyword>
<dbReference type="PANTHER" id="PTHR24373:SF370">
    <property type="entry name" value="FISH-LIPS, ISOFORM E"/>
    <property type="match status" value="1"/>
</dbReference>
<keyword evidence="1" id="KW-0732">Signal</keyword>
<dbReference type="OrthoDB" id="4073735at2759"/>
<dbReference type="RefSeq" id="XP_049260735.1">
    <property type="nucleotide sequence ID" value="XM_049410040.1"/>
</dbReference>
<accession>A0A8J5QEE5</accession>
<evidence type="ECO:0000313" key="3">
    <source>
        <dbReference type="Proteomes" id="UP000694255"/>
    </source>
</evidence>
<dbReference type="PANTHER" id="PTHR24373">
    <property type="entry name" value="SLIT RELATED LEUCINE-RICH REPEAT NEURONAL PROTEIN"/>
    <property type="match status" value="1"/>
</dbReference>
<gene>
    <name evidence="2" type="ORF">J8A68_005921</name>
</gene>
<dbReference type="InterPro" id="IPR001611">
    <property type="entry name" value="Leu-rich_rpt"/>
</dbReference>
<comment type="caution">
    <text evidence="2">The sequence shown here is derived from an EMBL/GenBank/DDBJ whole genome shotgun (WGS) entry which is preliminary data.</text>
</comment>
<protein>
    <submittedName>
        <fullName evidence="2">Uncharacterized protein</fullName>
    </submittedName>
</protein>
<dbReference type="GeneID" id="73472721"/>
<dbReference type="GO" id="GO:0031012">
    <property type="term" value="C:extracellular matrix"/>
    <property type="evidence" value="ECO:0007669"/>
    <property type="project" value="TreeGrafter"/>
</dbReference>
<dbReference type="Proteomes" id="UP000694255">
    <property type="component" value="Unassembled WGS sequence"/>
</dbReference>
<evidence type="ECO:0000256" key="1">
    <source>
        <dbReference type="ARBA" id="ARBA00022729"/>
    </source>
</evidence>
<dbReference type="AlphaFoldDB" id="A0A8J5QEE5"/>